<proteinExistence type="inferred from homology"/>
<comment type="similarity">
    <text evidence="1">Belongs to the membrane fusion protein (MFP) (TC 8.A.1) family.</text>
</comment>
<dbReference type="SUPFAM" id="SSF111369">
    <property type="entry name" value="HlyD-like secretion proteins"/>
    <property type="match status" value="1"/>
</dbReference>
<dbReference type="EMBL" id="MJIC01000020">
    <property type="protein sequence ID" value="OFI32298.1"/>
    <property type="molecule type" value="Genomic_DNA"/>
</dbReference>
<name>A0A1E8F9L1_9ALTE</name>
<protein>
    <submittedName>
        <fullName evidence="5">Uncharacterized protein</fullName>
    </submittedName>
</protein>
<dbReference type="InterPro" id="IPR058634">
    <property type="entry name" value="AaeA-lik-b-barrel"/>
</dbReference>
<keyword evidence="6" id="KW-1185">Reference proteome</keyword>
<dbReference type="Pfam" id="PF25963">
    <property type="entry name" value="Beta-barrel_AAEA"/>
    <property type="match status" value="1"/>
</dbReference>
<comment type="caution">
    <text evidence="5">The sequence shown here is derived from an EMBL/GenBank/DDBJ whole genome shotgun (WGS) entry which is preliminary data.</text>
</comment>
<evidence type="ECO:0000256" key="2">
    <source>
        <dbReference type="SAM" id="Coils"/>
    </source>
</evidence>
<keyword evidence="2" id="KW-0175">Coiled coil</keyword>
<dbReference type="Gene3D" id="2.40.30.170">
    <property type="match status" value="1"/>
</dbReference>
<evidence type="ECO:0000313" key="6">
    <source>
        <dbReference type="Proteomes" id="UP000176037"/>
    </source>
</evidence>
<gene>
    <name evidence="5" type="ORF">BFC17_07550</name>
</gene>
<dbReference type="InterPro" id="IPR050393">
    <property type="entry name" value="MFP_Efflux_Pump"/>
</dbReference>
<dbReference type="InterPro" id="IPR058625">
    <property type="entry name" value="MdtA-like_BSH"/>
</dbReference>
<evidence type="ECO:0000259" key="3">
    <source>
        <dbReference type="Pfam" id="PF25917"/>
    </source>
</evidence>
<organism evidence="5 6">
    <name type="scientific">Alteromonas lipolytica</name>
    <dbReference type="NCBI Taxonomy" id="1856405"/>
    <lineage>
        <taxon>Bacteria</taxon>
        <taxon>Pseudomonadati</taxon>
        <taxon>Pseudomonadota</taxon>
        <taxon>Gammaproteobacteria</taxon>
        <taxon>Alteromonadales</taxon>
        <taxon>Alteromonadaceae</taxon>
        <taxon>Alteromonas/Salinimonas group</taxon>
        <taxon>Alteromonas</taxon>
    </lineage>
</organism>
<evidence type="ECO:0000313" key="5">
    <source>
        <dbReference type="EMBL" id="OFI32298.1"/>
    </source>
</evidence>
<dbReference type="Pfam" id="PF25917">
    <property type="entry name" value="BSH_RND"/>
    <property type="match status" value="1"/>
</dbReference>
<dbReference type="STRING" id="1856405.BFC17_07550"/>
<dbReference type="PANTHER" id="PTHR30367">
    <property type="entry name" value="P-HYDROXYBENZOIC ACID EFFLUX PUMP SUBUNIT AAEA-RELATED"/>
    <property type="match status" value="1"/>
</dbReference>
<accession>A0A1E8F9L1</accession>
<feature type="coiled-coil region" evidence="2">
    <location>
        <begin position="142"/>
        <end position="197"/>
    </location>
</feature>
<feature type="domain" description="Multidrug resistance protein MdtA-like barrel-sandwich hybrid" evidence="3">
    <location>
        <begin position="45"/>
        <end position="225"/>
    </location>
</feature>
<sequence length="332" mass="35818">MKQVLSMRVLLTLLMVIAAGYAAYNAWLHFTTQPWTRDGRVRADIVKVAGDVSGLVTQVAVKDNQVVKQGDLLFVIDPARYEQRVLAAKADLAKARAAVNASKASEAIAESAVTASQTYYDNLQERAERRARLNKAVSSEEIHDSKASADEAFAQLQQAQAEANLAIANTLRAEAEVKQIENQLALAELDYARTEVRAAADGIVTNLNVKQGDYVTAGVASLALVKREGMWVYGYFEETKLPSIHVGDKAEVILMAGDIKIPGRVDSIARGIADNAAATSSDMLSDITPTFSWVRLAQRVPVRIHLDTSVLPADYTLVSGMTATVTIMGNGA</sequence>
<dbReference type="OrthoDB" id="9811754at2"/>
<reference evidence="5 6" key="1">
    <citation type="submission" date="2016-09" db="EMBL/GenBank/DDBJ databases">
        <title>Alteromonas lipolytica, a new species isolated from sea water.</title>
        <authorList>
            <person name="Wu Y.-H."/>
            <person name="Cheng H."/>
            <person name="Xu X.-W."/>
        </authorList>
    </citation>
    <scope>NUCLEOTIDE SEQUENCE [LARGE SCALE GENOMIC DNA]</scope>
    <source>
        <strain evidence="5 6">JW12</strain>
    </source>
</reference>
<dbReference type="Gene3D" id="2.40.50.100">
    <property type="match status" value="1"/>
</dbReference>
<dbReference type="GO" id="GO:0055085">
    <property type="term" value="P:transmembrane transport"/>
    <property type="evidence" value="ECO:0007669"/>
    <property type="project" value="InterPro"/>
</dbReference>
<dbReference type="PANTHER" id="PTHR30367:SF12">
    <property type="entry name" value="P-HYDROXYBENZOIC ACID EFFLUX PUMP SUBUNIT AAEA"/>
    <property type="match status" value="1"/>
</dbReference>
<feature type="domain" description="p-hydroxybenzoic acid efflux pump subunit AaeA-like beta-barrel" evidence="4">
    <location>
        <begin position="231"/>
        <end position="327"/>
    </location>
</feature>
<evidence type="ECO:0000259" key="4">
    <source>
        <dbReference type="Pfam" id="PF25963"/>
    </source>
</evidence>
<dbReference type="AlphaFoldDB" id="A0A1E8F9L1"/>
<dbReference type="Proteomes" id="UP000176037">
    <property type="component" value="Unassembled WGS sequence"/>
</dbReference>
<evidence type="ECO:0000256" key="1">
    <source>
        <dbReference type="ARBA" id="ARBA00009477"/>
    </source>
</evidence>